<keyword evidence="8" id="KW-1133">Transmembrane helix</keyword>
<dbReference type="EMBL" id="FOEH01000004">
    <property type="protein sequence ID" value="SEQ65005.1"/>
    <property type="molecule type" value="Genomic_DNA"/>
</dbReference>
<evidence type="ECO:0000259" key="9">
    <source>
        <dbReference type="Pfam" id="PF05504"/>
    </source>
</evidence>
<evidence type="ECO:0000256" key="2">
    <source>
        <dbReference type="ARBA" id="ARBA00007886"/>
    </source>
</evidence>
<keyword evidence="8" id="KW-0812">Transmembrane</keyword>
<evidence type="ECO:0000256" key="3">
    <source>
        <dbReference type="ARBA" id="ARBA00022544"/>
    </source>
</evidence>
<keyword evidence="5 8" id="KW-0472">Membrane</keyword>
<dbReference type="PANTHER" id="PTHR35789:SF1">
    <property type="entry name" value="SPORE GERMINATION PROTEIN B3"/>
    <property type="match status" value="1"/>
</dbReference>
<comment type="subcellular location">
    <subcellularLocation>
        <location evidence="1">Membrane</location>
        <topology evidence="1">Lipid-anchor</topology>
    </subcellularLocation>
</comment>
<dbReference type="RefSeq" id="WP_092505227.1">
    <property type="nucleotide sequence ID" value="NZ_FOEH01000004.1"/>
</dbReference>
<dbReference type="NCBIfam" id="TIGR02887">
    <property type="entry name" value="spore_ger_x_C"/>
    <property type="match status" value="1"/>
</dbReference>
<feature type="transmembrane region" description="Helical" evidence="8">
    <location>
        <begin position="6"/>
        <end position="22"/>
    </location>
</feature>
<dbReference type="PANTHER" id="PTHR35789">
    <property type="entry name" value="SPORE GERMINATION PROTEIN B3"/>
    <property type="match status" value="1"/>
</dbReference>
<dbReference type="InterPro" id="IPR038501">
    <property type="entry name" value="Spore_GerAC_C_sf"/>
</dbReference>
<comment type="caution">
    <text evidence="11">The sequence shown here is derived from an EMBL/GenBank/DDBJ whole genome shotgun (WGS) entry which is preliminary data.</text>
</comment>
<dbReference type="Pfam" id="PF25198">
    <property type="entry name" value="Spore_GerAC_N"/>
    <property type="match status" value="1"/>
</dbReference>
<evidence type="ECO:0000256" key="8">
    <source>
        <dbReference type="SAM" id="Phobius"/>
    </source>
</evidence>
<feature type="domain" description="Spore germination protein N-terminal" evidence="10">
    <location>
        <begin position="24"/>
        <end position="188"/>
    </location>
</feature>
<keyword evidence="12" id="KW-1185">Reference proteome</keyword>
<dbReference type="Pfam" id="PF05504">
    <property type="entry name" value="Spore_GerAC"/>
    <property type="match status" value="1"/>
</dbReference>
<proteinExistence type="inferred from homology"/>
<evidence type="ECO:0000259" key="10">
    <source>
        <dbReference type="Pfam" id="PF25198"/>
    </source>
</evidence>
<keyword evidence="4" id="KW-0732">Signal</keyword>
<evidence type="ECO:0000313" key="11">
    <source>
        <dbReference type="EMBL" id="SEQ65005.1"/>
    </source>
</evidence>
<evidence type="ECO:0000256" key="4">
    <source>
        <dbReference type="ARBA" id="ARBA00022729"/>
    </source>
</evidence>
<keyword evidence="3" id="KW-0309">Germination</keyword>
<dbReference type="InterPro" id="IPR046953">
    <property type="entry name" value="Spore_GerAC-like_C"/>
</dbReference>
<evidence type="ECO:0000256" key="5">
    <source>
        <dbReference type="ARBA" id="ARBA00023136"/>
    </source>
</evidence>
<gene>
    <name evidence="11" type="ORF">SAMN05216232_2998</name>
</gene>
<reference evidence="11 12" key="1">
    <citation type="submission" date="2016-10" db="EMBL/GenBank/DDBJ databases">
        <authorList>
            <person name="Varghese N."/>
            <person name="Submissions S."/>
        </authorList>
    </citation>
    <scope>NUCLEOTIDE SEQUENCE [LARGE SCALE GENOMIC DNA]</scope>
    <source>
        <strain evidence="11 12">CGMCC 1.7734</strain>
    </source>
</reference>
<organism evidence="11 12">
    <name type="scientific">Virgibacillus subterraneus</name>
    <dbReference type="NCBI Taxonomy" id="621109"/>
    <lineage>
        <taxon>Bacteria</taxon>
        <taxon>Bacillati</taxon>
        <taxon>Bacillota</taxon>
        <taxon>Bacilli</taxon>
        <taxon>Bacillales</taxon>
        <taxon>Bacillaceae</taxon>
        <taxon>Virgibacillus</taxon>
    </lineage>
</organism>
<evidence type="ECO:0000313" key="12">
    <source>
        <dbReference type="Proteomes" id="UP000198733"/>
    </source>
</evidence>
<evidence type="ECO:0000256" key="6">
    <source>
        <dbReference type="ARBA" id="ARBA00023139"/>
    </source>
</evidence>
<dbReference type="Gene3D" id="3.30.300.210">
    <property type="entry name" value="Nutrient germinant receptor protein C, domain 3"/>
    <property type="match status" value="1"/>
</dbReference>
<evidence type="ECO:0000256" key="7">
    <source>
        <dbReference type="ARBA" id="ARBA00023288"/>
    </source>
</evidence>
<protein>
    <submittedName>
        <fullName evidence="11">Spore germination protein</fullName>
    </submittedName>
</protein>
<sequence length="356" mass="40917">MPLKYIIFFTFIAVSIFANFDMPKKIIDQIRMATVAGYDYVDKETIQGTVISPMFLQKNQLMDSVYTDTSSMVYENRLKLNAQASEQLYNGKLEIAFFNKELAENGLRETLDYLLRDPTIGSRLYLGIVEESAYELLNSIDSSKGAGFYLSDLFEHNVQHGNLPETNLKMFSSGLESKTRDPFLPMLSKEKGFPSIESIAFFNDDTLVDSIPIEDANIFKMLYQNFNDGLYNLVTENYKASIQNVDSTRDFHVRDEKGSIKVTIDVKLSGVVREYTKGNLTKRIPSFEKDLEKDFKKKANELIKQFQELNIDPLGIEEHVRSSIRTYDKKQFKAEYQTLPIDLKIKFKVTESGTRK</sequence>
<evidence type="ECO:0000256" key="1">
    <source>
        <dbReference type="ARBA" id="ARBA00004635"/>
    </source>
</evidence>
<keyword evidence="7" id="KW-0449">Lipoprotein</keyword>
<accession>A0A1H9HRT9</accession>
<feature type="domain" description="Spore germination GerAC-like C-terminal" evidence="9">
    <location>
        <begin position="199"/>
        <end position="353"/>
    </location>
</feature>
<dbReference type="Proteomes" id="UP000198733">
    <property type="component" value="Unassembled WGS sequence"/>
</dbReference>
<keyword evidence="6" id="KW-0564">Palmitate</keyword>
<dbReference type="InterPro" id="IPR057336">
    <property type="entry name" value="GerAC_N"/>
</dbReference>
<dbReference type="InterPro" id="IPR008844">
    <property type="entry name" value="Spore_GerAC-like"/>
</dbReference>
<name>A0A1H9HRT9_9BACI</name>
<comment type="similarity">
    <text evidence="2">Belongs to the GerABKC lipoprotein family.</text>
</comment>